<dbReference type="AlphaFoldDB" id="A0AB34K5N3"/>
<proteinExistence type="predicted"/>
<accession>A0AB34K5N3</accession>
<evidence type="ECO:0000313" key="3">
    <source>
        <dbReference type="EMBL" id="KAL1529234.1"/>
    </source>
</evidence>
<feature type="coiled-coil region" evidence="1">
    <location>
        <begin position="820"/>
        <end position="854"/>
    </location>
</feature>
<comment type="caution">
    <text evidence="3">The sequence shown here is derived from an EMBL/GenBank/DDBJ whole genome shotgun (WGS) entry which is preliminary data.</text>
</comment>
<dbReference type="EMBL" id="JBGBPQ010000001">
    <property type="protein sequence ID" value="KAL1529234.1"/>
    <property type="molecule type" value="Genomic_DNA"/>
</dbReference>
<evidence type="ECO:0008006" key="5">
    <source>
        <dbReference type="Google" id="ProtNLM"/>
    </source>
</evidence>
<feature type="region of interest" description="Disordered" evidence="2">
    <location>
        <begin position="421"/>
        <end position="459"/>
    </location>
</feature>
<name>A0AB34K5N3_PRYPA</name>
<gene>
    <name evidence="3" type="ORF">AB1Y20_000189</name>
</gene>
<feature type="coiled-coil region" evidence="1">
    <location>
        <begin position="711"/>
        <end position="738"/>
    </location>
</feature>
<reference evidence="3 4" key="1">
    <citation type="journal article" date="2024" name="Science">
        <title>Giant polyketide synthase enzymes in the biosynthesis of giant marine polyether toxins.</title>
        <authorList>
            <person name="Fallon T.R."/>
            <person name="Shende V.V."/>
            <person name="Wierzbicki I.H."/>
            <person name="Pendleton A.L."/>
            <person name="Watervoot N.F."/>
            <person name="Auber R.P."/>
            <person name="Gonzalez D.J."/>
            <person name="Wisecaver J.H."/>
            <person name="Moore B.S."/>
        </authorList>
    </citation>
    <scope>NUCLEOTIDE SEQUENCE [LARGE SCALE GENOMIC DNA]</scope>
    <source>
        <strain evidence="3 4">12B1</strain>
    </source>
</reference>
<organism evidence="3 4">
    <name type="scientific">Prymnesium parvum</name>
    <name type="common">Toxic golden alga</name>
    <dbReference type="NCBI Taxonomy" id="97485"/>
    <lineage>
        <taxon>Eukaryota</taxon>
        <taxon>Haptista</taxon>
        <taxon>Haptophyta</taxon>
        <taxon>Prymnesiophyceae</taxon>
        <taxon>Prymnesiales</taxon>
        <taxon>Prymnesiaceae</taxon>
        <taxon>Prymnesium</taxon>
    </lineage>
</organism>
<protein>
    <recommendedName>
        <fullName evidence="5">Centrosomal protein of 162 kDa</fullName>
    </recommendedName>
</protein>
<evidence type="ECO:0000256" key="1">
    <source>
        <dbReference type="SAM" id="Coils"/>
    </source>
</evidence>
<feature type="region of interest" description="Disordered" evidence="2">
    <location>
        <begin position="163"/>
        <end position="186"/>
    </location>
</feature>
<dbReference type="Proteomes" id="UP001515480">
    <property type="component" value="Unassembled WGS sequence"/>
</dbReference>
<feature type="coiled-coil region" evidence="1">
    <location>
        <begin position="90"/>
        <end position="152"/>
    </location>
</feature>
<evidence type="ECO:0000313" key="4">
    <source>
        <dbReference type="Proteomes" id="UP001515480"/>
    </source>
</evidence>
<keyword evidence="4" id="KW-1185">Reference proteome</keyword>
<sequence length="870" mass="97586">MAEEEFYSEEEGEEEDEPIVLHPGEGLANVRSAQGLEQKLAELSSWEAQLHEYSAQLAEQGWKEWKKAAVTSVMSELTRKVVPDLWKGEVEQHRRRSEEMAERLRVAAEKERGLLARIHELQHGPGCAREVREKLEQAEVQLQQHAARERQRKVLAQMSIGQVAGGQPRDEPAAAAGGGGVPKSELETELQLRAAKAEREVRELLEEMTATRIQTNEREEALRRALDDEKKDHRRTREELESLFLGAGVHEAQMMTQLRLEIRALKEENEFFRSREEHVQKEENRLQMVSEMAKKLGTNISKFELASLRSQVESSEAEAARLHETNMELQKQLQRMNDGSVQVEQMKAELAVFQAANDTLEASVQKERSRNARLQTELEETREKLDVLMRQLLLRHVSTGRQPPAAADGKSARRRLVPLVWDSDSSHGEPPPPTRAAPRATGSPPRPQGVGTVAPDGTPLPLQRAVTLRDDAVAKPLKVTVVQPAVARAARAVPAASARRLAIESNEALVVANSVRSEVEREQGEVTRVELQRLHDADLQELQVMRGRCESLLVTMRATKLESLHHWWQSAAMRAFRQWALLLELRASYDAAFGVAAHLLARGAEVIAGSLGDATQQTIETLLMEPALLQPLGELRFKLQAASAEAEALRGRLQQLKEEGYEKASPAPWLPASDEVDALRGLALPRLRAPSAARDGRQLRVITQTEAHAGARALAAAREREEAARREAERERAHLTLKLRLVVHHWRALRRQLAEQRRLLGQLSAQRNDELAAAAEENQQLKQLRATLVEMGESEREMRQMLAEQERQLSASAATSAQARAEHEEEVAYLSAKIRQQEEERVELQAVIVQQAADIDVLMQAVSSRPRHEA</sequence>
<feature type="coiled-coil region" evidence="1">
    <location>
        <begin position="187"/>
        <end position="391"/>
    </location>
</feature>
<feature type="coiled-coil region" evidence="1">
    <location>
        <begin position="764"/>
        <end position="794"/>
    </location>
</feature>
<keyword evidence="1" id="KW-0175">Coiled coil</keyword>
<evidence type="ECO:0000256" key="2">
    <source>
        <dbReference type="SAM" id="MobiDB-lite"/>
    </source>
</evidence>